<dbReference type="InterPro" id="IPR014729">
    <property type="entry name" value="Rossmann-like_a/b/a_fold"/>
</dbReference>
<dbReference type="Proteomes" id="UP000194837">
    <property type="component" value="Unassembled WGS sequence"/>
</dbReference>
<protein>
    <submittedName>
        <fullName evidence="3">Universal stress protein</fullName>
    </submittedName>
</protein>
<dbReference type="PANTHER" id="PTHR46268:SF6">
    <property type="entry name" value="UNIVERSAL STRESS PROTEIN UP12"/>
    <property type="match status" value="1"/>
</dbReference>
<evidence type="ECO:0000259" key="2">
    <source>
        <dbReference type="Pfam" id="PF00582"/>
    </source>
</evidence>
<feature type="domain" description="UspA" evidence="2">
    <location>
        <begin position="151"/>
        <end position="286"/>
    </location>
</feature>
<comment type="caution">
    <text evidence="3">The sequence shown here is derived from an EMBL/GenBank/DDBJ whole genome shotgun (WGS) entry which is preliminary data.</text>
</comment>
<dbReference type="PRINTS" id="PR01438">
    <property type="entry name" value="UNVRSLSTRESS"/>
</dbReference>
<evidence type="ECO:0000313" key="3">
    <source>
        <dbReference type="EMBL" id="OUE20911.1"/>
    </source>
</evidence>
<dbReference type="RefSeq" id="WP_143332049.1">
    <property type="nucleotide sequence ID" value="NZ_MDJW01000008.1"/>
</dbReference>
<reference evidence="3 4" key="1">
    <citation type="submission" date="2016-08" db="EMBL/GenBank/DDBJ databases">
        <title>Genome sequence of Clavibacter michiganensis spp strain CFBP7494.</title>
        <authorList>
            <person name="Thapa S.P."/>
            <person name="Coaker G."/>
            <person name="Jacques M.-A."/>
        </authorList>
    </citation>
    <scope>NUCLEOTIDE SEQUENCE [LARGE SCALE GENOMIC DNA]</scope>
    <source>
        <strain evidence="3">CFBP7494</strain>
    </source>
</reference>
<dbReference type="EMBL" id="MDJW01000008">
    <property type="protein sequence ID" value="OUE20911.1"/>
    <property type="molecule type" value="Genomic_DNA"/>
</dbReference>
<dbReference type="SUPFAM" id="SSF52402">
    <property type="entry name" value="Adenine nucleotide alpha hydrolases-like"/>
    <property type="match status" value="2"/>
</dbReference>
<sequence length="296" mass="31548">MTRMAIVGWDGSRAAEAALAWAVAREREDGGATGEIVVVTAVERTRADVRHPGAAPGVPAARAAVEERVGREARAHPELRIRGEALTGSPEDVLSRWSSPDTLVVVGGASVSRSRLRRRMPIGERLATRSCRAVAVIPADWDPAEGVGGGIVVGVDGTRSSHAALRFGEHEAERDHVGVAAVHVWTEPYVWDQIYVPADELREIVRTQHRDLLEDAVVEASDETPDVPVERRAVAGHPYFALVRESAGARMLVVGSHSHGSLVRRLLGSVSATLVAMAPLPVVVVHPTAPVPVVLS</sequence>
<dbReference type="Pfam" id="PF00582">
    <property type="entry name" value="Usp"/>
    <property type="match status" value="1"/>
</dbReference>
<dbReference type="AlphaFoldDB" id="A0A251Y9I6"/>
<evidence type="ECO:0000256" key="1">
    <source>
        <dbReference type="ARBA" id="ARBA00008791"/>
    </source>
</evidence>
<dbReference type="InterPro" id="IPR006016">
    <property type="entry name" value="UspA"/>
</dbReference>
<dbReference type="Gene3D" id="3.40.50.620">
    <property type="entry name" value="HUPs"/>
    <property type="match status" value="2"/>
</dbReference>
<organism evidence="3 4">
    <name type="scientific">Clavibacter michiganensis</name>
    <dbReference type="NCBI Taxonomy" id="28447"/>
    <lineage>
        <taxon>Bacteria</taxon>
        <taxon>Bacillati</taxon>
        <taxon>Actinomycetota</taxon>
        <taxon>Actinomycetes</taxon>
        <taxon>Micrococcales</taxon>
        <taxon>Microbacteriaceae</taxon>
        <taxon>Clavibacter</taxon>
    </lineage>
</organism>
<proteinExistence type="inferred from homology"/>
<gene>
    <name evidence="3" type="ORF">BFL34_01729</name>
</gene>
<dbReference type="PANTHER" id="PTHR46268">
    <property type="entry name" value="STRESS RESPONSE PROTEIN NHAX"/>
    <property type="match status" value="1"/>
</dbReference>
<dbReference type="InterPro" id="IPR006015">
    <property type="entry name" value="Universal_stress_UspA"/>
</dbReference>
<name>A0A251Y9I6_9MICO</name>
<evidence type="ECO:0000313" key="4">
    <source>
        <dbReference type="Proteomes" id="UP000194837"/>
    </source>
</evidence>
<comment type="similarity">
    <text evidence="1">Belongs to the universal stress protein A family.</text>
</comment>
<dbReference type="CDD" id="cd00293">
    <property type="entry name" value="USP-like"/>
    <property type="match status" value="1"/>
</dbReference>
<accession>A0A251Y9I6</accession>